<keyword evidence="2" id="KW-1185">Reference proteome</keyword>
<dbReference type="Proteomes" id="UP001268256">
    <property type="component" value="Unassembled WGS sequence"/>
</dbReference>
<evidence type="ECO:0000313" key="1">
    <source>
        <dbReference type="EMBL" id="MDS3860230.1"/>
    </source>
</evidence>
<dbReference type="Pfam" id="PF11165">
    <property type="entry name" value="DUF2949"/>
    <property type="match status" value="1"/>
</dbReference>
<organism evidence="1 2">
    <name type="scientific">Pseudocalidococcus azoricus BACA0444</name>
    <dbReference type="NCBI Taxonomy" id="2918990"/>
    <lineage>
        <taxon>Bacteria</taxon>
        <taxon>Bacillati</taxon>
        <taxon>Cyanobacteriota</taxon>
        <taxon>Cyanophyceae</taxon>
        <taxon>Acaryochloridales</taxon>
        <taxon>Thermosynechococcaceae</taxon>
        <taxon>Pseudocalidococcus</taxon>
        <taxon>Pseudocalidococcus azoricus</taxon>
    </lineage>
</organism>
<accession>A0AAE4FSN1</accession>
<sequence length="70" mass="8090">MIKTISSPAPLLLNYLKQDLSLSPESIDLAMRQWRQSRGPLPIILWQYGLITLAQLDQLYDWLDQHPQAS</sequence>
<protein>
    <submittedName>
        <fullName evidence="1">DUF2949 domain-containing protein</fullName>
    </submittedName>
</protein>
<dbReference type="AlphaFoldDB" id="A0AAE4FSN1"/>
<comment type="caution">
    <text evidence="1">The sequence shown here is derived from an EMBL/GenBank/DDBJ whole genome shotgun (WGS) entry which is preliminary data.</text>
</comment>
<gene>
    <name evidence="1" type="ORF">RIF25_05365</name>
</gene>
<dbReference type="EMBL" id="JAVMIP010000003">
    <property type="protein sequence ID" value="MDS3860230.1"/>
    <property type="molecule type" value="Genomic_DNA"/>
</dbReference>
<reference evidence="2" key="1">
    <citation type="submission" date="2023-07" db="EMBL/GenBank/DDBJ databases">
        <authorList>
            <person name="Luz R."/>
            <person name="Cordeiro R."/>
            <person name="Fonseca A."/>
            <person name="Goncalves V."/>
        </authorList>
    </citation>
    <scope>NUCLEOTIDE SEQUENCE [LARGE SCALE GENOMIC DNA]</scope>
    <source>
        <strain evidence="2">BACA0444</strain>
    </source>
</reference>
<dbReference type="RefSeq" id="WP_015124493.1">
    <property type="nucleotide sequence ID" value="NZ_JAVMIP010000003.1"/>
</dbReference>
<evidence type="ECO:0000313" key="2">
    <source>
        <dbReference type="Proteomes" id="UP001268256"/>
    </source>
</evidence>
<name>A0AAE4FSN1_9CYAN</name>
<dbReference type="InterPro" id="IPR021336">
    <property type="entry name" value="DUF2949"/>
</dbReference>
<proteinExistence type="predicted"/>